<dbReference type="AlphaFoldDB" id="A0A1G8WHF2"/>
<evidence type="ECO:0000256" key="2">
    <source>
        <dbReference type="ARBA" id="ARBA00023125"/>
    </source>
</evidence>
<dbReference type="GO" id="GO:1901135">
    <property type="term" value="P:carbohydrate derivative metabolic process"/>
    <property type="evidence" value="ECO:0007669"/>
    <property type="project" value="InterPro"/>
</dbReference>
<keyword evidence="7" id="KW-1185">Reference proteome</keyword>
<dbReference type="InterPro" id="IPR009057">
    <property type="entry name" value="Homeodomain-like_sf"/>
</dbReference>
<dbReference type="PANTHER" id="PTHR30514">
    <property type="entry name" value="GLUCOKINASE"/>
    <property type="match status" value="1"/>
</dbReference>
<dbReference type="PROSITE" id="PS51464">
    <property type="entry name" value="SIS"/>
    <property type="match status" value="1"/>
</dbReference>
<dbReference type="InterPro" id="IPR000281">
    <property type="entry name" value="HTH_RpiR"/>
</dbReference>
<organism evidence="6 7">
    <name type="scientific">Alkalibacterium thalassium</name>
    <dbReference type="NCBI Taxonomy" id="426701"/>
    <lineage>
        <taxon>Bacteria</taxon>
        <taxon>Bacillati</taxon>
        <taxon>Bacillota</taxon>
        <taxon>Bacilli</taxon>
        <taxon>Lactobacillales</taxon>
        <taxon>Carnobacteriaceae</taxon>
        <taxon>Alkalibacterium</taxon>
    </lineage>
</organism>
<dbReference type="EMBL" id="FNFK01000004">
    <property type="protein sequence ID" value="SDJ77722.1"/>
    <property type="molecule type" value="Genomic_DNA"/>
</dbReference>
<dbReference type="STRING" id="426701.SAMN04488098_100423"/>
<keyword evidence="1" id="KW-0805">Transcription regulation</keyword>
<dbReference type="GO" id="GO:0097367">
    <property type="term" value="F:carbohydrate derivative binding"/>
    <property type="evidence" value="ECO:0007669"/>
    <property type="project" value="InterPro"/>
</dbReference>
<dbReference type="SUPFAM" id="SSF53697">
    <property type="entry name" value="SIS domain"/>
    <property type="match status" value="1"/>
</dbReference>
<feature type="domain" description="HTH rpiR-type" evidence="4">
    <location>
        <begin position="8"/>
        <end position="84"/>
    </location>
</feature>
<dbReference type="Pfam" id="PF01418">
    <property type="entry name" value="HTH_6"/>
    <property type="match status" value="1"/>
</dbReference>
<dbReference type="InterPro" id="IPR046348">
    <property type="entry name" value="SIS_dom_sf"/>
</dbReference>
<evidence type="ECO:0000259" key="4">
    <source>
        <dbReference type="PROSITE" id="PS51071"/>
    </source>
</evidence>
<reference evidence="7" key="1">
    <citation type="submission" date="2016-10" db="EMBL/GenBank/DDBJ databases">
        <authorList>
            <person name="Varghese N."/>
            <person name="Submissions S."/>
        </authorList>
    </citation>
    <scope>NUCLEOTIDE SEQUENCE [LARGE SCALE GENOMIC DNA]</scope>
    <source>
        <strain evidence="7">DSM 19181</strain>
    </source>
</reference>
<dbReference type="GO" id="GO:0003677">
    <property type="term" value="F:DNA binding"/>
    <property type="evidence" value="ECO:0007669"/>
    <property type="project" value="UniProtKB-KW"/>
</dbReference>
<evidence type="ECO:0000313" key="6">
    <source>
        <dbReference type="EMBL" id="SDJ77722.1"/>
    </source>
</evidence>
<dbReference type="RefSeq" id="WP_245683000.1">
    <property type="nucleotide sequence ID" value="NZ_FNFK01000004.1"/>
</dbReference>
<dbReference type="Pfam" id="PF01380">
    <property type="entry name" value="SIS"/>
    <property type="match status" value="1"/>
</dbReference>
<keyword evidence="2" id="KW-0238">DNA-binding</keyword>
<sequence length="286" mass="32108">MDKSLNNKPLNMRIRLLYSTMSEKEQLMADYIASQPDTIIHGTITQIAEELNVADSTVFRFCKRLGYKGFQDMKISLAAETSSTLGDIHDMVSEEDDKKTILEKTFHFNIKTLEDTLKVIDDTDFSKAVDTILDAGRIEFFGFGGSNIIAQDGYHKFIRTGLPVSTQIDSHMQLMSASQLKENDVAILISHTGNSKDIQDILKTVKKNKVKTIGITGYTQSPFSQAVDIPLYTLSEETDYRSEALASRIAQLSILDALFVNLMMALDEKGTESLKNVREAIQYKRL</sequence>
<dbReference type="Gene3D" id="1.10.10.10">
    <property type="entry name" value="Winged helix-like DNA-binding domain superfamily/Winged helix DNA-binding domain"/>
    <property type="match status" value="1"/>
</dbReference>
<dbReference type="InterPro" id="IPR036388">
    <property type="entry name" value="WH-like_DNA-bd_sf"/>
</dbReference>
<evidence type="ECO:0000256" key="1">
    <source>
        <dbReference type="ARBA" id="ARBA00023015"/>
    </source>
</evidence>
<protein>
    <submittedName>
        <fullName evidence="6">Transcriptional regulator, RpiR family</fullName>
    </submittedName>
</protein>
<dbReference type="InterPro" id="IPR047640">
    <property type="entry name" value="RpiR-like"/>
</dbReference>
<dbReference type="GO" id="GO:0003700">
    <property type="term" value="F:DNA-binding transcription factor activity"/>
    <property type="evidence" value="ECO:0007669"/>
    <property type="project" value="InterPro"/>
</dbReference>
<keyword evidence="3" id="KW-0804">Transcription</keyword>
<dbReference type="InterPro" id="IPR001347">
    <property type="entry name" value="SIS_dom"/>
</dbReference>
<dbReference type="Proteomes" id="UP000199433">
    <property type="component" value="Unassembled WGS sequence"/>
</dbReference>
<dbReference type="Gene3D" id="3.40.50.10490">
    <property type="entry name" value="Glucose-6-phosphate isomerase like protein, domain 1"/>
    <property type="match status" value="1"/>
</dbReference>
<accession>A0A1G8WHF2</accession>
<dbReference type="PANTHER" id="PTHR30514:SF1">
    <property type="entry name" value="HTH-TYPE TRANSCRIPTIONAL REGULATOR HEXR-RELATED"/>
    <property type="match status" value="1"/>
</dbReference>
<evidence type="ECO:0000256" key="3">
    <source>
        <dbReference type="ARBA" id="ARBA00023163"/>
    </source>
</evidence>
<proteinExistence type="predicted"/>
<feature type="domain" description="SIS" evidence="5">
    <location>
        <begin position="128"/>
        <end position="269"/>
    </location>
</feature>
<name>A0A1G8WHF2_9LACT</name>
<evidence type="ECO:0000259" key="5">
    <source>
        <dbReference type="PROSITE" id="PS51464"/>
    </source>
</evidence>
<dbReference type="InterPro" id="IPR035472">
    <property type="entry name" value="RpiR-like_SIS"/>
</dbReference>
<evidence type="ECO:0000313" key="7">
    <source>
        <dbReference type="Proteomes" id="UP000199433"/>
    </source>
</evidence>
<dbReference type="CDD" id="cd05013">
    <property type="entry name" value="SIS_RpiR"/>
    <property type="match status" value="1"/>
</dbReference>
<gene>
    <name evidence="6" type="ORF">SAMN04488098_100423</name>
</gene>
<dbReference type="SUPFAM" id="SSF46689">
    <property type="entry name" value="Homeodomain-like"/>
    <property type="match status" value="1"/>
</dbReference>
<dbReference type="PROSITE" id="PS51071">
    <property type="entry name" value="HTH_RPIR"/>
    <property type="match status" value="1"/>
</dbReference>